<evidence type="ECO:0000313" key="1">
    <source>
        <dbReference type="EMBL" id="AOG60377.1"/>
    </source>
</evidence>
<proteinExistence type="predicted"/>
<reference evidence="1 2" key="1">
    <citation type="submission" date="2016-08" db="EMBL/GenBank/DDBJ databases">
        <title>Complete genome sequence of Spiroplasma helicoides TABS-2 (DSM 22551).</title>
        <authorList>
            <person name="Shen W.-Y."/>
            <person name="Lo W.-S."/>
            <person name="Lai Y.-C."/>
            <person name="Kuo C.-H."/>
        </authorList>
    </citation>
    <scope>NUCLEOTIDE SEQUENCE [LARGE SCALE GENOMIC DNA]</scope>
    <source>
        <strain evidence="1 2">TABS-2</strain>
    </source>
</reference>
<gene>
    <name evidence="1" type="ORF">SHELI_v1c04260</name>
</gene>
<protein>
    <submittedName>
        <fullName evidence="1">Uncharacterized protein</fullName>
    </submittedName>
</protein>
<sequence length="147" mass="17230">MKEYFKDLFIGAYNEKLVYKFINVEIHRSKNKIKNSAWDFFVLLTTSVLANKSEGLISEAVDSIYKVFQSSKKLLLDMDGYNLVSDVILKILNTKIRPILTWTRSFPKVSPTDSNKINDNQISVNDKNEFWNKMKDFRKELIEKKIP</sequence>
<accession>A0A1B3SKC8</accession>
<dbReference type="STRING" id="216938.SHELI_v1c04260"/>
<evidence type="ECO:0000313" key="2">
    <source>
        <dbReference type="Proteomes" id="UP000094378"/>
    </source>
</evidence>
<dbReference type="KEGG" id="shj:SHELI_v1c04260"/>
<name>A0A1B3SKC8_9MOLU</name>
<keyword evidence="2" id="KW-1185">Reference proteome</keyword>
<dbReference type="AlphaFoldDB" id="A0A1B3SKC8"/>
<dbReference type="Proteomes" id="UP000094378">
    <property type="component" value="Chromosome"/>
</dbReference>
<dbReference type="EMBL" id="CP017015">
    <property type="protein sequence ID" value="AOG60377.1"/>
    <property type="molecule type" value="Genomic_DNA"/>
</dbReference>
<organism evidence="1 2">
    <name type="scientific">Spiroplasma helicoides</name>
    <dbReference type="NCBI Taxonomy" id="216938"/>
    <lineage>
        <taxon>Bacteria</taxon>
        <taxon>Bacillati</taxon>
        <taxon>Mycoplasmatota</taxon>
        <taxon>Mollicutes</taxon>
        <taxon>Entomoplasmatales</taxon>
        <taxon>Spiroplasmataceae</taxon>
        <taxon>Spiroplasma</taxon>
    </lineage>
</organism>